<keyword evidence="3 6" id="KW-0812">Transmembrane</keyword>
<dbReference type="PANTHER" id="PTHR30086:SF20">
    <property type="entry name" value="ARGININE EXPORTER PROTEIN ARGO-RELATED"/>
    <property type="match status" value="1"/>
</dbReference>
<organism evidence="7 8">
    <name type="scientific">Phreatobacter stygius</name>
    <dbReference type="NCBI Taxonomy" id="1940610"/>
    <lineage>
        <taxon>Bacteria</taxon>
        <taxon>Pseudomonadati</taxon>
        <taxon>Pseudomonadota</taxon>
        <taxon>Alphaproteobacteria</taxon>
        <taxon>Hyphomicrobiales</taxon>
        <taxon>Phreatobacteraceae</taxon>
        <taxon>Phreatobacter</taxon>
    </lineage>
</organism>
<evidence type="ECO:0000256" key="2">
    <source>
        <dbReference type="ARBA" id="ARBA00022475"/>
    </source>
</evidence>
<proteinExistence type="predicted"/>
<evidence type="ECO:0000256" key="3">
    <source>
        <dbReference type="ARBA" id="ARBA00022692"/>
    </source>
</evidence>
<gene>
    <name evidence="7" type="ORF">E8M01_01340</name>
</gene>
<feature type="transmembrane region" description="Helical" evidence="6">
    <location>
        <begin position="6"/>
        <end position="28"/>
    </location>
</feature>
<feature type="transmembrane region" description="Helical" evidence="6">
    <location>
        <begin position="40"/>
        <end position="66"/>
    </location>
</feature>
<reference evidence="7 8" key="1">
    <citation type="submission" date="2019-04" db="EMBL/GenBank/DDBJ databases">
        <title>Phreatobacter aquaticus sp. nov.</title>
        <authorList>
            <person name="Choi A."/>
        </authorList>
    </citation>
    <scope>NUCLEOTIDE SEQUENCE [LARGE SCALE GENOMIC DNA]</scope>
    <source>
        <strain evidence="7 8">KCTC 52518</strain>
    </source>
</reference>
<feature type="transmembrane region" description="Helical" evidence="6">
    <location>
        <begin position="155"/>
        <end position="176"/>
    </location>
</feature>
<dbReference type="Pfam" id="PF01810">
    <property type="entry name" value="LysE"/>
    <property type="match status" value="1"/>
</dbReference>
<feature type="transmembrane region" description="Helical" evidence="6">
    <location>
        <begin position="188"/>
        <end position="207"/>
    </location>
</feature>
<evidence type="ECO:0000256" key="4">
    <source>
        <dbReference type="ARBA" id="ARBA00022989"/>
    </source>
</evidence>
<keyword evidence="2" id="KW-1003">Cell membrane</keyword>
<evidence type="ECO:0000313" key="7">
    <source>
        <dbReference type="EMBL" id="QCI68981.1"/>
    </source>
</evidence>
<protein>
    <submittedName>
        <fullName evidence="7">LysE family translocator</fullName>
    </submittedName>
</protein>
<dbReference type="GO" id="GO:0015171">
    <property type="term" value="F:amino acid transmembrane transporter activity"/>
    <property type="evidence" value="ECO:0007669"/>
    <property type="project" value="TreeGrafter"/>
</dbReference>
<dbReference type="InterPro" id="IPR001123">
    <property type="entry name" value="LeuE-type"/>
</dbReference>
<dbReference type="Proteomes" id="UP000298781">
    <property type="component" value="Chromosome"/>
</dbReference>
<keyword evidence="8" id="KW-1185">Reference proteome</keyword>
<dbReference type="GO" id="GO:0005886">
    <property type="term" value="C:plasma membrane"/>
    <property type="evidence" value="ECO:0007669"/>
    <property type="project" value="UniProtKB-SubCell"/>
</dbReference>
<evidence type="ECO:0000256" key="6">
    <source>
        <dbReference type="SAM" id="Phobius"/>
    </source>
</evidence>
<name>A0A4D7B7H0_9HYPH</name>
<sequence length="209" mass="21742">MEQVQQIALVYAAYVIATASPGPSNMAIMGVAMSRGRVPALVLAAGVISGSIFWAGLAATGISAILASYANALTAIKIAGGLYLIYLGWKSARAAFSASKPAAVAEPAAGRPDFGRLYRRGLLMHLSNPKAVLAWIAIMSLGLKPDAPSSTLPMIVGGCALLGIVVFGGYALAFSTRPMVRLYQRARRGIEGTLALFFGLAGVRLLMSR</sequence>
<accession>A0A4D7B7H0</accession>
<evidence type="ECO:0000256" key="5">
    <source>
        <dbReference type="ARBA" id="ARBA00023136"/>
    </source>
</evidence>
<dbReference type="KEGG" id="pstg:E8M01_01340"/>
<feature type="transmembrane region" description="Helical" evidence="6">
    <location>
        <begin position="122"/>
        <end position="143"/>
    </location>
</feature>
<dbReference type="PANTHER" id="PTHR30086">
    <property type="entry name" value="ARGININE EXPORTER PROTEIN ARGO"/>
    <property type="match status" value="1"/>
</dbReference>
<dbReference type="AlphaFoldDB" id="A0A4D7B7H0"/>
<evidence type="ECO:0000256" key="1">
    <source>
        <dbReference type="ARBA" id="ARBA00004651"/>
    </source>
</evidence>
<feature type="transmembrane region" description="Helical" evidence="6">
    <location>
        <begin position="72"/>
        <end position="89"/>
    </location>
</feature>
<keyword evidence="5 6" id="KW-0472">Membrane</keyword>
<keyword evidence="4 6" id="KW-1133">Transmembrane helix</keyword>
<dbReference type="OrthoDB" id="7346064at2"/>
<evidence type="ECO:0000313" key="8">
    <source>
        <dbReference type="Proteomes" id="UP000298781"/>
    </source>
</evidence>
<dbReference type="EMBL" id="CP039690">
    <property type="protein sequence ID" value="QCI68981.1"/>
    <property type="molecule type" value="Genomic_DNA"/>
</dbReference>
<comment type="subcellular location">
    <subcellularLocation>
        <location evidence="1">Cell membrane</location>
        <topology evidence="1">Multi-pass membrane protein</topology>
    </subcellularLocation>
</comment>